<evidence type="ECO:0000313" key="2">
    <source>
        <dbReference type="Proteomes" id="UP000552038"/>
    </source>
</evidence>
<protein>
    <submittedName>
        <fullName evidence="1">RHS repeat-associated core domain-containing protein</fullName>
    </submittedName>
</protein>
<sequence>GSVTHITDRTGETLEQYRYDAFGSLMTPITPEYNTIGYTGQILDPKTGLMDYNARWYNPNIGRFTTEDTYKGDIKNPLSLNLYTYVANNPLIYSDPTGHEYGRVSDFVSDFGGTIVHGKETIGYNVTFKFANGISKNETVYSNTMPHYLVSKDTQVIYKSIFRKYADISITGNTQRFYYDENKIVNGNMYAERAEFYEKMGASFKAVRYSFEKSESEAKVENFLSGFYVNTVLGITTGGVKAGLWVATTLAATEHSGITEFTPKTESGTFNREVYWLYNKKGGVRSMFMIDIAPSGKIEHKHYFK</sequence>
<organism evidence="1 2">
    <name type="scientific">Paenibacillus alvei</name>
    <name type="common">Bacillus alvei</name>
    <dbReference type="NCBI Taxonomy" id="44250"/>
    <lineage>
        <taxon>Bacteria</taxon>
        <taxon>Bacillati</taxon>
        <taxon>Bacillota</taxon>
        <taxon>Bacilli</taxon>
        <taxon>Bacillales</taxon>
        <taxon>Paenibacillaceae</taxon>
        <taxon>Paenibacillus</taxon>
    </lineage>
</organism>
<dbReference type="PANTHER" id="PTHR32305:SF15">
    <property type="entry name" value="PROTEIN RHSA-RELATED"/>
    <property type="match status" value="1"/>
</dbReference>
<dbReference type="InterPro" id="IPR050708">
    <property type="entry name" value="T6SS_VgrG/RHS"/>
</dbReference>
<dbReference type="InterPro" id="IPR022385">
    <property type="entry name" value="Rhs_assc_core"/>
</dbReference>
<name>A0AAP7A2A4_PAEAL</name>
<dbReference type="Gene3D" id="2.180.10.10">
    <property type="entry name" value="RHS repeat-associated core"/>
    <property type="match status" value="1"/>
</dbReference>
<gene>
    <name evidence="1" type="ORF">HMI46_27010</name>
</gene>
<dbReference type="RefSeq" id="WP_171420087.1">
    <property type="nucleotide sequence ID" value="NZ_JABFOR010000087.1"/>
</dbReference>
<accession>A0AAP7A2A4</accession>
<comment type="caution">
    <text evidence="1">The sequence shown here is derived from an EMBL/GenBank/DDBJ whole genome shotgun (WGS) entry which is preliminary data.</text>
</comment>
<dbReference type="PANTHER" id="PTHR32305">
    <property type="match status" value="1"/>
</dbReference>
<dbReference type="Proteomes" id="UP000552038">
    <property type="component" value="Unassembled WGS sequence"/>
</dbReference>
<reference evidence="1 2" key="1">
    <citation type="submission" date="2020-05" db="EMBL/GenBank/DDBJ databases">
        <title>Whole genome sequencing and identification of novel metabolites from Paenibacillus alvei strain JR949.</title>
        <authorList>
            <person name="Rajendhran J."/>
            <person name="Sree Pranav P."/>
            <person name="Mahalakshmi B."/>
            <person name="Karthikeyan R."/>
        </authorList>
    </citation>
    <scope>NUCLEOTIDE SEQUENCE [LARGE SCALE GENOMIC DNA]</scope>
    <source>
        <strain evidence="1 2">JR949</strain>
    </source>
</reference>
<dbReference type="EMBL" id="JABFOR010000087">
    <property type="protein sequence ID" value="NOJ74156.1"/>
    <property type="molecule type" value="Genomic_DNA"/>
</dbReference>
<proteinExistence type="predicted"/>
<dbReference type="NCBIfam" id="TIGR03696">
    <property type="entry name" value="Rhs_assc_core"/>
    <property type="match status" value="1"/>
</dbReference>
<evidence type="ECO:0000313" key="1">
    <source>
        <dbReference type="EMBL" id="NOJ74156.1"/>
    </source>
</evidence>
<feature type="non-terminal residue" evidence="1">
    <location>
        <position position="1"/>
    </location>
</feature>
<dbReference type="AlphaFoldDB" id="A0AAP7A2A4"/>